<feature type="compositionally biased region" description="Acidic residues" evidence="1">
    <location>
        <begin position="254"/>
        <end position="270"/>
    </location>
</feature>
<protein>
    <submittedName>
        <fullName evidence="2">Uncharacterized protein</fullName>
    </submittedName>
</protein>
<feature type="region of interest" description="Disordered" evidence="1">
    <location>
        <begin position="1"/>
        <end position="24"/>
    </location>
</feature>
<feature type="region of interest" description="Disordered" evidence="1">
    <location>
        <begin position="245"/>
        <end position="270"/>
    </location>
</feature>
<evidence type="ECO:0000256" key="1">
    <source>
        <dbReference type="SAM" id="MobiDB-lite"/>
    </source>
</evidence>
<evidence type="ECO:0000313" key="2">
    <source>
        <dbReference type="EMBL" id="WVY91537.1"/>
    </source>
</evidence>
<reference evidence="2 3" key="1">
    <citation type="journal article" date="2023" name="Life. Sci Alliance">
        <title>Evolutionary insights into 3D genome organization and epigenetic landscape of Vigna mungo.</title>
        <authorList>
            <person name="Junaid A."/>
            <person name="Singh B."/>
            <person name="Bhatia S."/>
        </authorList>
    </citation>
    <scope>NUCLEOTIDE SEQUENCE [LARGE SCALE GENOMIC DNA]</scope>
    <source>
        <strain evidence="2">Urdbean</strain>
    </source>
</reference>
<proteinExistence type="predicted"/>
<dbReference type="Proteomes" id="UP001374535">
    <property type="component" value="Chromosome 11"/>
</dbReference>
<accession>A0AAQ3MI42</accession>
<keyword evidence="3" id="KW-1185">Reference proteome</keyword>
<dbReference type="AlphaFoldDB" id="A0AAQ3MI42"/>
<gene>
    <name evidence="2" type="ORF">V8G54_037051</name>
</gene>
<name>A0AAQ3MI42_VIGMU</name>
<sequence length="270" mass="31061">MAASSSRSGKPSAPAVREANPSGWIGDESARERFLRLRMFKKGLDTFPQIKGDCYLELVEVFYNNVKEVDENIHSQVKGDCMRYRGRYRKKKRFLFKWLDKEEKVVAFIIGHILLPGRPNLIKLTPRDRIPTNWVALFKWHILDVGINNWHMLPYGVFISTVLEKSGVNLSGEKKLTRSKANLIRKATLTSIGLKKTALGWYFRYEVDSTKGKETLLDSDSDQEFPPLNSEFEKRIFKHYVDISTSSEESVREDVDDISEESSTESSESE</sequence>
<organism evidence="2 3">
    <name type="scientific">Vigna mungo</name>
    <name type="common">Black gram</name>
    <name type="synonym">Phaseolus mungo</name>
    <dbReference type="NCBI Taxonomy" id="3915"/>
    <lineage>
        <taxon>Eukaryota</taxon>
        <taxon>Viridiplantae</taxon>
        <taxon>Streptophyta</taxon>
        <taxon>Embryophyta</taxon>
        <taxon>Tracheophyta</taxon>
        <taxon>Spermatophyta</taxon>
        <taxon>Magnoliopsida</taxon>
        <taxon>eudicotyledons</taxon>
        <taxon>Gunneridae</taxon>
        <taxon>Pentapetalae</taxon>
        <taxon>rosids</taxon>
        <taxon>fabids</taxon>
        <taxon>Fabales</taxon>
        <taxon>Fabaceae</taxon>
        <taxon>Papilionoideae</taxon>
        <taxon>50 kb inversion clade</taxon>
        <taxon>NPAAA clade</taxon>
        <taxon>indigoferoid/millettioid clade</taxon>
        <taxon>Phaseoleae</taxon>
        <taxon>Vigna</taxon>
    </lineage>
</organism>
<dbReference type="EMBL" id="CP144690">
    <property type="protein sequence ID" value="WVY91537.1"/>
    <property type="molecule type" value="Genomic_DNA"/>
</dbReference>
<evidence type="ECO:0000313" key="3">
    <source>
        <dbReference type="Proteomes" id="UP001374535"/>
    </source>
</evidence>